<dbReference type="InterPro" id="IPR003018">
    <property type="entry name" value="GAF"/>
</dbReference>
<dbReference type="InterPro" id="IPR051448">
    <property type="entry name" value="CdaR-like_regulators"/>
</dbReference>
<proteinExistence type="inferred from homology"/>
<feature type="domain" description="GAF" evidence="3">
    <location>
        <begin position="106"/>
        <end position="257"/>
    </location>
</feature>
<dbReference type="InterPro" id="IPR029016">
    <property type="entry name" value="GAF-like_dom_sf"/>
</dbReference>
<gene>
    <name evidence="4" type="ORF">GCM10023205_62230</name>
</gene>
<sequence length="663" mass="69701">MAGRDFRAAAGVACRPVHNPRVDAVEAVATVREFMDLLLREAGAADFDAPVADAREAGLGPALLEEIEATRAAALRLRDVLLERRRREAESAALNETAGDLAALRDVDAVLRAIVHRARSLLGSDTAYLSLHDAIAGDTYLRVTSGSVSPRFQRLRMAVGEGIGGLVAVRGVPFVTADYFADDSFRHTPSLDAGVRDEGLVAMLAVPLVVGDTVIGVLWASDRRARRFGPAEVALLASLAAHAAVALDNARLLAETRAAVADLAAANARERAHTASVERAAAAHDRLTELVLAGAGVDEVVAAVDELVDGDVSLLLHEMPHDPHLRPDAAESPRGDEPTEDDGDFARAHREALTTGRATRAGSVEVAPVAAGTERLGVLVRRGSSRDADLALSDTRILERAAMIVSLLLLFRRSIAETEHRLADELVRELLGDSPRTDEALAERAARLGADLARPHVAVVVDAPSADRNRLASAAAHLAATAEGLAGEVDARTVLLLPGSNPSAAARRAATDIGAALGHPATAGAAGPALGRKSLAAAHAEAAGCATALAALGRRGEGAAMGELGFLGVLLADAKDISGFVRRTLGPLLDYDRVRGSELTRTASAYFDTGRSLTKTRDTLHVHINTVTQRLDRIASLLGADWREPHRELQIRLALHLRSLLPA</sequence>
<organism evidence="4 5">
    <name type="scientific">Yinghuangia aomiensis</name>
    <dbReference type="NCBI Taxonomy" id="676205"/>
    <lineage>
        <taxon>Bacteria</taxon>
        <taxon>Bacillati</taxon>
        <taxon>Actinomycetota</taxon>
        <taxon>Actinomycetes</taxon>
        <taxon>Kitasatosporales</taxon>
        <taxon>Streptomycetaceae</taxon>
        <taxon>Yinghuangia</taxon>
    </lineage>
</organism>
<evidence type="ECO:0000256" key="2">
    <source>
        <dbReference type="SAM" id="MobiDB-lite"/>
    </source>
</evidence>
<name>A0ABP9I104_9ACTN</name>
<evidence type="ECO:0000313" key="5">
    <source>
        <dbReference type="Proteomes" id="UP001500466"/>
    </source>
</evidence>
<dbReference type="EMBL" id="BAABHS010000027">
    <property type="protein sequence ID" value="GAA4983870.1"/>
    <property type="molecule type" value="Genomic_DNA"/>
</dbReference>
<dbReference type="InterPro" id="IPR041522">
    <property type="entry name" value="CdaR_GGDEF"/>
</dbReference>
<keyword evidence="5" id="KW-1185">Reference proteome</keyword>
<reference evidence="5" key="1">
    <citation type="journal article" date="2019" name="Int. J. Syst. Evol. Microbiol.">
        <title>The Global Catalogue of Microorganisms (GCM) 10K type strain sequencing project: providing services to taxonomists for standard genome sequencing and annotation.</title>
        <authorList>
            <consortium name="The Broad Institute Genomics Platform"/>
            <consortium name="The Broad Institute Genome Sequencing Center for Infectious Disease"/>
            <person name="Wu L."/>
            <person name="Ma J."/>
        </authorList>
    </citation>
    <scope>NUCLEOTIDE SEQUENCE [LARGE SCALE GENOMIC DNA]</scope>
    <source>
        <strain evidence="5">JCM 17986</strain>
    </source>
</reference>
<evidence type="ECO:0000313" key="4">
    <source>
        <dbReference type="EMBL" id="GAA4983870.1"/>
    </source>
</evidence>
<feature type="compositionally biased region" description="Basic and acidic residues" evidence="2">
    <location>
        <begin position="319"/>
        <end position="337"/>
    </location>
</feature>
<dbReference type="Pfam" id="PF13185">
    <property type="entry name" value="GAF_2"/>
    <property type="match status" value="1"/>
</dbReference>
<evidence type="ECO:0000259" key="3">
    <source>
        <dbReference type="SMART" id="SM00065"/>
    </source>
</evidence>
<dbReference type="InterPro" id="IPR042070">
    <property type="entry name" value="PucR_C-HTH_sf"/>
</dbReference>
<dbReference type="Gene3D" id="1.10.10.2840">
    <property type="entry name" value="PucR C-terminal helix-turn-helix domain"/>
    <property type="match status" value="1"/>
</dbReference>
<dbReference type="PANTHER" id="PTHR33744:SF1">
    <property type="entry name" value="DNA-BINDING TRANSCRIPTIONAL ACTIVATOR ADER"/>
    <property type="match status" value="1"/>
</dbReference>
<dbReference type="Gene3D" id="3.30.450.40">
    <property type="match status" value="1"/>
</dbReference>
<evidence type="ECO:0000256" key="1">
    <source>
        <dbReference type="ARBA" id="ARBA00006754"/>
    </source>
</evidence>
<accession>A0ABP9I104</accession>
<dbReference type="Proteomes" id="UP001500466">
    <property type="component" value="Unassembled WGS sequence"/>
</dbReference>
<feature type="region of interest" description="Disordered" evidence="2">
    <location>
        <begin position="319"/>
        <end position="343"/>
    </location>
</feature>
<protein>
    <submittedName>
        <fullName evidence="4">Helix-turn-helix domain-containing protein</fullName>
    </submittedName>
</protein>
<dbReference type="InterPro" id="IPR025736">
    <property type="entry name" value="PucR_C-HTH_dom"/>
</dbReference>
<comment type="caution">
    <text evidence="4">The sequence shown here is derived from an EMBL/GenBank/DDBJ whole genome shotgun (WGS) entry which is preliminary data.</text>
</comment>
<dbReference type="SMART" id="SM00065">
    <property type="entry name" value="GAF"/>
    <property type="match status" value="1"/>
</dbReference>
<dbReference type="PANTHER" id="PTHR33744">
    <property type="entry name" value="CARBOHYDRATE DIACID REGULATOR"/>
    <property type="match status" value="1"/>
</dbReference>
<dbReference type="Pfam" id="PF17853">
    <property type="entry name" value="GGDEF_2"/>
    <property type="match status" value="1"/>
</dbReference>
<dbReference type="Pfam" id="PF13556">
    <property type="entry name" value="HTH_30"/>
    <property type="match status" value="1"/>
</dbReference>
<dbReference type="SUPFAM" id="SSF55781">
    <property type="entry name" value="GAF domain-like"/>
    <property type="match status" value="1"/>
</dbReference>
<comment type="similarity">
    <text evidence="1">Belongs to the CdaR family.</text>
</comment>